<dbReference type="InterPro" id="IPR032255">
    <property type="entry name" value="HBM"/>
</dbReference>
<evidence type="ECO:0000256" key="4">
    <source>
        <dbReference type="SAM" id="Phobius"/>
    </source>
</evidence>
<dbReference type="SMART" id="SM01358">
    <property type="entry name" value="HBM"/>
    <property type="match status" value="1"/>
</dbReference>
<dbReference type="EMBL" id="CP067422">
    <property type="protein sequence ID" value="QQP93742.1"/>
    <property type="molecule type" value="Genomic_DNA"/>
</dbReference>
<keyword evidence="4" id="KW-0812">Transmembrane</keyword>
<sequence>MPVHGARFGRAFENLKVGTKIGFVSGAVLVILGALSVQSVDSLATIGDAFQDYAGTVRIVDTARTIDRDMSEVRRLVREYAVTGQGDHAEAARAAMGRLRAGLDHGLTLVSDPDLRGDLTESRGKADAYTRSFDDIVAWKTEADRLVREVLDPTGNAVMEALEEARLVAVKDGNSDAVTLTGSALETLLKAELAANRMLARHDKASAASAADRLAGLERVLAVLSSASAGRSYGNTVARTRDLAAEYRRSFDRVVELSGAIEHRINGPMLEMGNMLTATAAHVRDTAAEEELRVETETVDSVSVTKRLIVALSCAGFLLGAALAWASGRAISRPIVRMTDVMRRLAEGDREVDIPGVGRRDEIGSMAEAVDVFKRNAITAHRLAEEQKAEQAGKEARAAEIVRLVGAFDSSVSSILRTVSSAATELDGTAQSMAAIAEETDRQATASAAAAEQTSNNVQTVASAAEEMSGSLQEIARQVTRSNTVANQAVEQAAQTDATVQGLADAAQKINEVIDLIADIASQTNLLALNATIEAARAGETGKGFAVVASEVKSLANQTSRATEEISGQIGAMQGATGAVVTAIRGIGVTIREINDSSTTIAAAVEEQTAATAEISRNVVQAAAGTREVSQNVSRVSQASQQAGAAASQVLGAAGELAHQAEMLRTEVERFLAGIQAA</sequence>
<dbReference type="PROSITE" id="PS50111">
    <property type="entry name" value="CHEMOTAXIS_TRANSDUC_2"/>
    <property type="match status" value="1"/>
</dbReference>
<dbReference type="SMART" id="SM00283">
    <property type="entry name" value="MA"/>
    <property type="match status" value="1"/>
</dbReference>
<dbReference type="Pfam" id="PF00015">
    <property type="entry name" value="MCPsignal"/>
    <property type="match status" value="1"/>
</dbReference>
<keyword evidence="4" id="KW-1133">Transmembrane helix</keyword>
<feature type="transmembrane region" description="Helical" evidence="4">
    <location>
        <begin position="21"/>
        <end position="40"/>
    </location>
</feature>
<dbReference type="PANTHER" id="PTHR32089">
    <property type="entry name" value="METHYL-ACCEPTING CHEMOTAXIS PROTEIN MCPB"/>
    <property type="match status" value="1"/>
</dbReference>
<feature type="domain" description="HAMP" evidence="6">
    <location>
        <begin position="329"/>
        <end position="382"/>
    </location>
</feature>
<evidence type="ECO:0000259" key="5">
    <source>
        <dbReference type="PROSITE" id="PS50111"/>
    </source>
</evidence>
<dbReference type="SMART" id="SM00304">
    <property type="entry name" value="HAMP"/>
    <property type="match status" value="1"/>
</dbReference>
<keyword evidence="8" id="KW-0614">Plasmid</keyword>
<dbReference type="SUPFAM" id="SSF58104">
    <property type="entry name" value="Methyl-accepting chemotaxis protein (MCP) signaling domain"/>
    <property type="match status" value="1"/>
</dbReference>
<dbReference type="PRINTS" id="PR00260">
    <property type="entry name" value="CHEMTRNSDUCR"/>
</dbReference>
<evidence type="ECO:0000313" key="9">
    <source>
        <dbReference type="Proteomes" id="UP000595197"/>
    </source>
</evidence>
<evidence type="ECO:0000256" key="3">
    <source>
        <dbReference type="PROSITE-ProRule" id="PRU00284"/>
    </source>
</evidence>
<evidence type="ECO:0000259" key="6">
    <source>
        <dbReference type="PROSITE" id="PS50885"/>
    </source>
</evidence>
<dbReference type="Pfam" id="PF00672">
    <property type="entry name" value="HAMP"/>
    <property type="match status" value="1"/>
</dbReference>
<dbReference type="CDD" id="cd06225">
    <property type="entry name" value="HAMP"/>
    <property type="match status" value="1"/>
</dbReference>
<dbReference type="InterPro" id="IPR003660">
    <property type="entry name" value="HAMP_dom"/>
</dbReference>
<dbReference type="Gene3D" id="6.10.340.10">
    <property type="match status" value="1"/>
</dbReference>
<gene>
    <name evidence="8" type="ORF">IGS68_32540</name>
</gene>
<reference evidence="8" key="1">
    <citation type="submission" date="2021-02" db="EMBL/GenBank/DDBJ databases">
        <title>Skermanella TT6 skin isolate.</title>
        <authorList>
            <person name="Lee K."/>
            <person name="Ganzorig M."/>
        </authorList>
    </citation>
    <scope>NUCLEOTIDE SEQUENCE</scope>
    <source>
        <strain evidence="8">TT6</strain>
    </source>
</reference>
<keyword evidence="4" id="KW-0472">Membrane</keyword>
<feature type="domain" description="HBM" evidence="7">
    <location>
        <begin position="55"/>
        <end position="295"/>
    </location>
</feature>
<dbReference type="PROSITE" id="PS50885">
    <property type="entry name" value="HAMP"/>
    <property type="match status" value="1"/>
</dbReference>
<dbReference type="PROSITE" id="PS51753">
    <property type="entry name" value="HBM"/>
    <property type="match status" value="1"/>
</dbReference>
<comment type="similarity">
    <text evidence="2">Belongs to the methyl-accepting chemotaxis (MCP) protein family.</text>
</comment>
<evidence type="ECO:0000256" key="2">
    <source>
        <dbReference type="ARBA" id="ARBA00029447"/>
    </source>
</evidence>
<geneLocation type="plasmid" evidence="8 9">
    <name>pTT6-2</name>
</geneLocation>
<organism evidence="8 9">
    <name type="scientific">Skermanella cutis</name>
    <dbReference type="NCBI Taxonomy" id="2775420"/>
    <lineage>
        <taxon>Bacteria</taxon>
        <taxon>Pseudomonadati</taxon>
        <taxon>Pseudomonadota</taxon>
        <taxon>Alphaproteobacteria</taxon>
        <taxon>Rhodospirillales</taxon>
        <taxon>Azospirillaceae</taxon>
        <taxon>Skermanella</taxon>
    </lineage>
</organism>
<keyword evidence="1 3" id="KW-0807">Transducer</keyword>
<dbReference type="InterPro" id="IPR004090">
    <property type="entry name" value="Chemotax_Me-accpt_rcpt"/>
</dbReference>
<name>A0ABX7BHA5_9PROT</name>
<dbReference type="InterPro" id="IPR004089">
    <property type="entry name" value="MCPsignal_dom"/>
</dbReference>
<dbReference type="Proteomes" id="UP000595197">
    <property type="component" value="Plasmid pTT6-2"/>
</dbReference>
<evidence type="ECO:0000256" key="1">
    <source>
        <dbReference type="ARBA" id="ARBA00023224"/>
    </source>
</evidence>
<dbReference type="Gene3D" id="1.10.287.950">
    <property type="entry name" value="Methyl-accepting chemotaxis protein"/>
    <property type="match status" value="1"/>
</dbReference>
<evidence type="ECO:0000313" key="8">
    <source>
        <dbReference type="EMBL" id="QQP93742.1"/>
    </source>
</evidence>
<evidence type="ECO:0000259" key="7">
    <source>
        <dbReference type="PROSITE" id="PS51753"/>
    </source>
</evidence>
<dbReference type="PANTHER" id="PTHR32089:SF112">
    <property type="entry name" value="LYSOZYME-LIKE PROTEIN-RELATED"/>
    <property type="match status" value="1"/>
</dbReference>
<accession>A0ABX7BHA5</accession>
<keyword evidence="9" id="KW-1185">Reference proteome</keyword>
<protein>
    <submittedName>
        <fullName evidence="8">HAMP domain-containing protein</fullName>
    </submittedName>
</protein>
<feature type="domain" description="Methyl-accepting transducer" evidence="5">
    <location>
        <begin position="422"/>
        <end position="658"/>
    </location>
</feature>
<proteinExistence type="inferred from homology"/>